<keyword evidence="1" id="KW-1133">Transmembrane helix</keyword>
<keyword evidence="1" id="KW-0472">Membrane</keyword>
<keyword evidence="1" id="KW-0812">Transmembrane</keyword>
<dbReference type="EMBL" id="JAKJXP020000003">
    <property type="protein sequence ID" value="KAK7757235.1"/>
    <property type="molecule type" value="Genomic_DNA"/>
</dbReference>
<evidence type="ECO:0000313" key="2">
    <source>
        <dbReference type="EMBL" id="KAK7757235.1"/>
    </source>
</evidence>
<accession>A0AAN9YXB5</accession>
<gene>
    <name evidence="2" type="ORF">SLS62_000784</name>
</gene>
<name>A0AAN9YXB5_9PEZI</name>
<dbReference type="Proteomes" id="UP001320420">
    <property type="component" value="Unassembled WGS sequence"/>
</dbReference>
<proteinExistence type="predicted"/>
<sequence>MYLIEGKTLGDSKVIHTQIPSIVFFLLFTIAQAFYKLAMNLAKISILLFRYDDVYARDIRVVLTTVPPTYINVTVDLHVYEDYAIANDVLNFVLPTLHIYQAQLPSSQKLVLMAVFALRITRPPPTSEDPPSATLSR</sequence>
<evidence type="ECO:0000313" key="3">
    <source>
        <dbReference type="Proteomes" id="UP001320420"/>
    </source>
</evidence>
<comment type="caution">
    <text evidence="2">The sequence shown here is derived from an EMBL/GenBank/DDBJ whole genome shotgun (WGS) entry which is preliminary data.</text>
</comment>
<keyword evidence="3" id="KW-1185">Reference proteome</keyword>
<reference evidence="2 3" key="1">
    <citation type="submission" date="2024-02" db="EMBL/GenBank/DDBJ databases">
        <title>De novo assembly and annotation of 12 fungi associated with fruit tree decline syndrome in Ontario, Canada.</title>
        <authorList>
            <person name="Sulman M."/>
            <person name="Ellouze W."/>
            <person name="Ilyukhin E."/>
        </authorList>
    </citation>
    <scope>NUCLEOTIDE SEQUENCE [LARGE SCALE GENOMIC DNA]</scope>
    <source>
        <strain evidence="2 3">M11/M66-122</strain>
    </source>
</reference>
<protein>
    <submittedName>
        <fullName evidence="2">Uncharacterized protein</fullName>
    </submittedName>
</protein>
<evidence type="ECO:0000256" key="1">
    <source>
        <dbReference type="SAM" id="Phobius"/>
    </source>
</evidence>
<feature type="transmembrane region" description="Helical" evidence="1">
    <location>
        <begin position="15"/>
        <end position="35"/>
    </location>
</feature>
<organism evidence="2 3">
    <name type="scientific">Diatrype stigma</name>
    <dbReference type="NCBI Taxonomy" id="117547"/>
    <lineage>
        <taxon>Eukaryota</taxon>
        <taxon>Fungi</taxon>
        <taxon>Dikarya</taxon>
        <taxon>Ascomycota</taxon>
        <taxon>Pezizomycotina</taxon>
        <taxon>Sordariomycetes</taxon>
        <taxon>Xylariomycetidae</taxon>
        <taxon>Xylariales</taxon>
        <taxon>Diatrypaceae</taxon>
        <taxon>Diatrype</taxon>
    </lineage>
</organism>
<dbReference type="AlphaFoldDB" id="A0AAN9YXB5"/>